<dbReference type="Gene3D" id="3.30.930.10">
    <property type="entry name" value="Bira Bifunctional Protein, Domain 2"/>
    <property type="match status" value="1"/>
</dbReference>
<dbReference type="EMBL" id="JBHSWX010000012">
    <property type="protein sequence ID" value="MFC6787355.1"/>
    <property type="molecule type" value="Genomic_DNA"/>
</dbReference>
<dbReference type="InterPro" id="IPR050664">
    <property type="entry name" value="Octanoyltrans_LipM/LipL"/>
</dbReference>
<evidence type="ECO:0000313" key="3">
    <source>
        <dbReference type="EMBL" id="MFC6787355.1"/>
    </source>
</evidence>
<dbReference type="InterPro" id="IPR004143">
    <property type="entry name" value="BPL_LPL_catalytic"/>
</dbReference>
<evidence type="ECO:0000256" key="1">
    <source>
        <dbReference type="SAM" id="MobiDB-lite"/>
    </source>
</evidence>
<name>A0ABD5TIL2_9EURY</name>
<evidence type="ECO:0000259" key="2">
    <source>
        <dbReference type="PROSITE" id="PS51733"/>
    </source>
</evidence>
<dbReference type="PROSITE" id="PS51733">
    <property type="entry name" value="BPL_LPL_CATALYTIC"/>
    <property type="match status" value="1"/>
</dbReference>
<keyword evidence="3" id="KW-0436">Ligase</keyword>
<dbReference type="SUPFAM" id="SSF55681">
    <property type="entry name" value="Class II aaRS and biotin synthetases"/>
    <property type="match status" value="1"/>
</dbReference>
<protein>
    <submittedName>
        <fullName evidence="3">Biotin/lipoate A/B protein ligase family protein</fullName>
    </submittedName>
</protein>
<dbReference type="InterPro" id="IPR045864">
    <property type="entry name" value="aa-tRNA-synth_II/BPL/LPL"/>
</dbReference>
<dbReference type="GeneID" id="81210473"/>
<sequence>MSDSDAPRGGDTSAAGPFADREWRLIREESRPGPLNMALDEVAAETAARGGPRTVRVYRWEPSCLSMGYAQDPDTVDWAHCADIGVDVTRRQTGGGGIYHDHDGDISYSITAPAEELPGDLLDAYHLLCEPVLSAFRALGVDAGYADEERPPIYRPACYLRGLHPAHDVCADGGAGRKLSGNAQYRRDQSIIQHGSVTFEATPREHLAVFRDHGVSEGRFTERVGGITDYADATRADAVAAFEGALATWADAEEGEWTAAELARAEEIADEKYRSDDWVRERPGSR</sequence>
<feature type="region of interest" description="Disordered" evidence="1">
    <location>
        <begin position="1"/>
        <end position="22"/>
    </location>
</feature>
<dbReference type="GO" id="GO:0016874">
    <property type="term" value="F:ligase activity"/>
    <property type="evidence" value="ECO:0007669"/>
    <property type="project" value="UniProtKB-KW"/>
</dbReference>
<dbReference type="Pfam" id="PF21948">
    <property type="entry name" value="LplA-B_cat"/>
    <property type="match status" value="1"/>
</dbReference>
<accession>A0ABD5TIL2</accession>
<reference evidence="3 4" key="1">
    <citation type="journal article" date="2019" name="Int. J. Syst. Evol. Microbiol.">
        <title>The Global Catalogue of Microorganisms (GCM) 10K type strain sequencing project: providing services to taxonomists for standard genome sequencing and annotation.</title>
        <authorList>
            <consortium name="The Broad Institute Genomics Platform"/>
            <consortium name="The Broad Institute Genome Sequencing Center for Infectious Disease"/>
            <person name="Wu L."/>
            <person name="Ma J."/>
        </authorList>
    </citation>
    <scope>NUCLEOTIDE SEQUENCE [LARGE SCALE GENOMIC DNA]</scope>
    <source>
        <strain evidence="3 4">SYNS20</strain>
    </source>
</reference>
<dbReference type="CDD" id="cd16443">
    <property type="entry name" value="LplA"/>
    <property type="match status" value="1"/>
</dbReference>
<dbReference type="PANTHER" id="PTHR43679:SF2">
    <property type="entry name" value="OCTANOYL-[GCVH]:PROTEIN N-OCTANOYLTRANSFERASE"/>
    <property type="match status" value="1"/>
</dbReference>
<proteinExistence type="predicted"/>
<comment type="caution">
    <text evidence="3">The sequence shown here is derived from an EMBL/GenBank/DDBJ whole genome shotgun (WGS) entry which is preliminary data.</text>
</comment>
<dbReference type="PANTHER" id="PTHR43679">
    <property type="entry name" value="OCTANOYLTRANSFERASE LIPM-RELATED"/>
    <property type="match status" value="1"/>
</dbReference>
<organism evidence="3 4">
    <name type="scientific">Halobaculum halobium</name>
    <dbReference type="NCBI Taxonomy" id="3032281"/>
    <lineage>
        <taxon>Archaea</taxon>
        <taxon>Methanobacteriati</taxon>
        <taxon>Methanobacteriota</taxon>
        <taxon>Stenosarchaea group</taxon>
        <taxon>Halobacteria</taxon>
        <taxon>Halobacteriales</taxon>
        <taxon>Haloferacaceae</taxon>
        <taxon>Halobaculum</taxon>
    </lineage>
</organism>
<evidence type="ECO:0000313" key="4">
    <source>
        <dbReference type="Proteomes" id="UP001596443"/>
    </source>
</evidence>
<dbReference type="RefSeq" id="WP_284061521.1">
    <property type="nucleotide sequence ID" value="NZ_CP126158.1"/>
</dbReference>
<feature type="domain" description="BPL/LPL catalytic" evidence="2">
    <location>
        <begin position="49"/>
        <end position="254"/>
    </location>
</feature>
<gene>
    <name evidence="3" type="ORF">ACFQFD_15515</name>
</gene>
<dbReference type="Proteomes" id="UP001596443">
    <property type="component" value="Unassembled WGS sequence"/>
</dbReference>
<dbReference type="AlphaFoldDB" id="A0ABD5TIL2"/>
<keyword evidence="4" id="KW-1185">Reference proteome</keyword>